<feature type="compositionally biased region" description="Low complexity" evidence="2">
    <location>
        <begin position="1"/>
        <end position="11"/>
    </location>
</feature>
<feature type="compositionally biased region" description="Low complexity" evidence="2">
    <location>
        <begin position="862"/>
        <end position="886"/>
    </location>
</feature>
<evidence type="ECO:0000313" key="4">
    <source>
        <dbReference type="EMBL" id="RXW15858.1"/>
    </source>
</evidence>
<organism evidence="4 5">
    <name type="scientific">Candolleomyces aberdarensis</name>
    <dbReference type="NCBI Taxonomy" id="2316362"/>
    <lineage>
        <taxon>Eukaryota</taxon>
        <taxon>Fungi</taxon>
        <taxon>Dikarya</taxon>
        <taxon>Basidiomycota</taxon>
        <taxon>Agaricomycotina</taxon>
        <taxon>Agaricomycetes</taxon>
        <taxon>Agaricomycetidae</taxon>
        <taxon>Agaricales</taxon>
        <taxon>Agaricineae</taxon>
        <taxon>Psathyrellaceae</taxon>
        <taxon>Candolleomyces</taxon>
    </lineage>
</organism>
<reference evidence="4 5" key="1">
    <citation type="submission" date="2019-01" db="EMBL/GenBank/DDBJ databases">
        <title>Draft genome sequence of Psathyrella aberdarensis IHI B618.</title>
        <authorList>
            <person name="Buettner E."/>
            <person name="Kellner H."/>
        </authorList>
    </citation>
    <scope>NUCLEOTIDE SEQUENCE [LARGE SCALE GENOMIC DNA]</scope>
    <source>
        <strain evidence="4 5">IHI B618</strain>
    </source>
</reference>
<evidence type="ECO:0000256" key="1">
    <source>
        <dbReference type="ARBA" id="ARBA00022737"/>
    </source>
</evidence>
<dbReference type="PANTHER" id="PTHR10039">
    <property type="entry name" value="AMELOGENIN"/>
    <property type="match status" value="1"/>
</dbReference>
<dbReference type="InterPro" id="IPR056884">
    <property type="entry name" value="NPHP3-like_N"/>
</dbReference>
<dbReference type="Pfam" id="PF24883">
    <property type="entry name" value="NPHP3_N"/>
    <property type="match status" value="1"/>
</dbReference>
<keyword evidence="5" id="KW-1185">Reference proteome</keyword>
<evidence type="ECO:0000259" key="3">
    <source>
        <dbReference type="Pfam" id="PF24883"/>
    </source>
</evidence>
<feature type="domain" description="Nephrocystin 3-like N-terminal" evidence="3">
    <location>
        <begin position="352"/>
        <end position="503"/>
    </location>
</feature>
<evidence type="ECO:0000313" key="5">
    <source>
        <dbReference type="Proteomes" id="UP000290288"/>
    </source>
</evidence>
<dbReference type="Proteomes" id="UP000290288">
    <property type="component" value="Unassembled WGS sequence"/>
</dbReference>
<proteinExistence type="predicted"/>
<feature type="region of interest" description="Disordered" evidence="2">
    <location>
        <begin position="860"/>
        <end position="896"/>
    </location>
</feature>
<dbReference type="OrthoDB" id="5971939at2759"/>
<feature type="region of interest" description="Disordered" evidence="2">
    <location>
        <begin position="1"/>
        <end position="40"/>
    </location>
</feature>
<gene>
    <name evidence="4" type="ORF">EST38_g9996</name>
</gene>
<protein>
    <recommendedName>
        <fullName evidence="3">Nephrocystin 3-like N-terminal domain-containing protein</fullName>
    </recommendedName>
</protein>
<dbReference type="EMBL" id="SDEE01000502">
    <property type="protein sequence ID" value="RXW15858.1"/>
    <property type="molecule type" value="Genomic_DNA"/>
</dbReference>
<feature type="compositionally biased region" description="Acidic residues" evidence="2">
    <location>
        <begin position="887"/>
        <end position="896"/>
    </location>
</feature>
<name>A0A4V1Q2Q0_9AGAR</name>
<dbReference type="PANTHER" id="PTHR10039:SF14">
    <property type="entry name" value="NACHT DOMAIN-CONTAINING PROTEIN"/>
    <property type="match status" value="1"/>
</dbReference>
<dbReference type="AlphaFoldDB" id="A0A4V1Q2Q0"/>
<sequence>MSSLPLLQAPAAPQPAPHQRPVENLTQFGSGSMPEPSLAPPYNPYPHLTAFYSSRVVSNPTSTSSYSLEAMNQFPSYLNIPVESANPQSPAPSIVDILPQTSFHWTAEDLELLSNLPPLELPSPCSNAAPGAASNVDLTHSSFLQHTPSWNGHHYLDVPNTTHLTRNPPPHLVSFKDPSLGLPQGWVTPMAANVPSSQPSPYHHSSLLPAPSRMRRVDDLNHYSSPSQQANSIVDPSHSMVVLTSASSEDLRPPKPFSAVYSNENPALSRARGGKTSFFPKARNLQMGDMNVIVNPGDSGPRDKSIDGWQLLRKHTAPNALHNSSTRYDAPKCDEDTRVEVTGEIMGFIKDRDHPQQLLCMTGAAGSGKSALQQTIAECCEDDNILGAAYFISAADSSRNTASTIVPTIAYQLGSNHPTLQHFVAAAVERDPLIFSRSLKTQMDVLIVRPFESLRRNEPDITANLGSVEMKYRAEDRQAELLSAIKNSLLNHDLPFRIFIASRPELPIRTALGAGGSLHRLAYHIQLSDQYDATEDMRRYLWRRFQDIGLRINQPDWFTEGNIETLVQAGSGQFVYVATVFKYVSERRASPVHRLKTVLNWTPDQGQVTKPFEALDILYTSILLNAKEAYEAVDTHSGRDFLFLLKMFYRNAYKGDLLYQPENIYALLLLENDALEILTLDLRSLVYLEEGDWGSMELTVYHKSFSDFMDEQSRAKDLFVSESCVNTHLTKCCMQRIIESPEFHSLPDKQEDMSVSEKCLRAAIPELDRLYDIDHDIDDEIVDFTHKGGWHKIDMVLSKPSGFSIVFSNDWDQASKWIISLGGAHHNLKKQRPEAAAIMSKYLKKWKQFSKEKLREQGIYYDTDSTSSDSDTDSTSSDSDMDSTSSDSDDESSDSD</sequence>
<accession>A0A4V1Q2Q0</accession>
<evidence type="ECO:0000256" key="2">
    <source>
        <dbReference type="SAM" id="MobiDB-lite"/>
    </source>
</evidence>
<comment type="caution">
    <text evidence="4">The sequence shown here is derived from an EMBL/GenBank/DDBJ whole genome shotgun (WGS) entry which is preliminary data.</text>
</comment>
<keyword evidence="1" id="KW-0677">Repeat</keyword>